<evidence type="ECO:0000256" key="5">
    <source>
        <dbReference type="ARBA" id="ARBA00023125"/>
    </source>
</evidence>
<dbReference type="FunFam" id="4.10.1000.10:FF:000021">
    <property type="entry name" value="Zinc finger CCCH domain-containing protein 17"/>
    <property type="match status" value="1"/>
</dbReference>
<feature type="domain" description="C3H1-type" evidence="8">
    <location>
        <begin position="6"/>
        <end position="35"/>
    </location>
</feature>
<dbReference type="Gene3D" id="4.10.1000.10">
    <property type="entry name" value="Zinc finger, CCCH-type"/>
    <property type="match status" value="1"/>
</dbReference>
<feature type="zinc finger region" description="C3H1-type" evidence="6">
    <location>
        <begin position="86"/>
        <end position="113"/>
    </location>
</feature>
<evidence type="ECO:0000256" key="2">
    <source>
        <dbReference type="ARBA" id="ARBA00022737"/>
    </source>
</evidence>
<protein>
    <recommendedName>
        <fullName evidence="8">C3H1-type domain-containing protein</fullName>
    </recommendedName>
</protein>
<evidence type="ECO:0000256" key="4">
    <source>
        <dbReference type="ARBA" id="ARBA00022833"/>
    </source>
</evidence>
<keyword evidence="1 6" id="KW-0479">Metal-binding</keyword>
<keyword evidence="5" id="KW-0238">DNA-binding</keyword>
<dbReference type="SUPFAM" id="SSF90229">
    <property type="entry name" value="CCCH zinc finger"/>
    <property type="match status" value="1"/>
</dbReference>
<feature type="region of interest" description="Disordered" evidence="7">
    <location>
        <begin position="457"/>
        <end position="541"/>
    </location>
</feature>
<keyword evidence="4 6" id="KW-0862">Zinc</keyword>
<dbReference type="SMART" id="SM00356">
    <property type="entry name" value="ZnF_C3H1"/>
    <property type="match status" value="3"/>
</dbReference>
<keyword evidence="3 6" id="KW-0863">Zinc-finger</keyword>
<feature type="compositionally biased region" description="Basic and acidic residues" evidence="7">
    <location>
        <begin position="457"/>
        <end position="469"/>
    </location>
</feature>
<proteinExistence type="predicted"/>
<feature type="region of interest" description="Disordered" evidence="7">
    <location>
        <begin position="209"/>
        <end position="230"/>
    </location>
</feature>
<name>A0A2P2IVP5_RHIMU</name>
<accession>A0A2P2IVP5</accession>
<dbReference type="GO" id="GO:0003729">
    <property type="term" value="F:mRNA binding"/>
    <property type="evidence" value="ECO:0007669"/>
    <property type="project" value="TreeGrafter"/>
</dbReference>
<feature type="domain" description="C3H1-type" evidence="8">
    <location>
        <begin position="37"/>
        <end position="63"/>
    </location>
</feature>
<evidence type="ECO:0000313" key="9">
    <source>
        <dbReference type="EMBL" id="MBW85283.1"/>
    </source>
</evidence>
<dbReference type="GO" id="GO:0003677">
    <property type="term" value="F:DNA binding"/>
    <property type="evidence" value="ECO:0007669"/>
    <property type="project" value="UniProtKB-KW"/>
</dbReference>
<keyword evidence="2" id="KW-0677">Repeat</keyword>
<evidence type="ECO:0000256" key="3">
    <source>
        <dbReference type="ARBA" id="ARBA00022771"/>
    </source>
</evidence>
<feature type="domain" description="C3H1-type" evidence="8">
    <location>
        <begin position="86"/>
        <end position="113"/>
    </location>
</feature>
<dbReference type="EMBL" id="GGEC01004800">
    <property type="protein sequence ID" value="MBW85283.1"/>
    <property type="molecule type" value="Transcribed_RNA"/>
</dbReference>
<dbReference type="PROSITE" id="PS50103">
    <property type="entry name" value="ZF_C3H1"/>
    <property type="match status" value="3"/>
</dbReference>
<evidence type="ECO:0000256" key="1">
    <source>
        <dbReference type="ARBA" id="ARBA00022723"/>
    </source>
</evidence>
<feature type="compositionally biased region" description="Polar residues" evidence="7">
    <location>
        <begin position="215"/>
        <end position="224"/>
    </location>
</feature>
<dbReference type="InterPro" id="IPR041686">
    <property type="entry name" value="Znf-CCCH_3"/>
</dbReference>
<dbReference type="PANTHER" id="PTHR15725:SF0">
    <property type="entry name" value="ZINC FINGER CCCH DOMAIN-CONTAINING PROTEIN 32-LIKE"/>
    <property type="match status" value="1"/>
</dbReference>
<feature type="compositionally biased region" description="Polar residues" evidence="7">
    <location>
        <begin position="470"/>
        <end position="484"/>
    </location>
</feature>
<dbReference type="InterPro" id="IPR000571">
    <property type="entry name" value="Znf_CCCH"/>
</dbReference>
<evidence type="ECO:0000259" key="8">
    <source>
        <dbReference type="PROSITE" id="PS50103"/>
    </source>
</evidence>
<organism evidence="9">
    <name type="scientific">Rhizophora mucronata</name>
    <name type="common">Asiatic mangrove</name>
    <dbReference type="NCBI Taxonomy" id="61149"/>
    <lineage>
        <taxon>Eukaryota</taxon>
        <taxon>Viridiplantae</taxon>
        <taxon>Streptophyta</taxon>
        <taxon>Embryophyta</taxon>
        <taxon>Tracheophyta</taxon>
        <taxon>Spermatophyta</taxon>
        <taxon>Magnoliopsida</taxon>
        <taxon>eudicotyledons</taxon>
        <taxon>Gunneridae</taxon>
        <taxon>Pentapetalae</taxon>
        <taxon>rosids</taxon>
        <taxon>fabids</taxon>
        <taxon>Malpighiales</taxon>
        <taxon>Rhizophoraceae</taxon>
        <taxon>Rhizophora</taxon>
    </lineage>
</organism>
<dbReference type="AlphaFoldDB" id="A0A2P2IVP5"/>
<sequence length="541" mass="60590">MEEELQKRNTDCVYFLASPLTCKKGIDCEYRHSEIARLNPRDCWYWLAGKCLNPTCGFRHPPLDKNAEEVPPESGPSAYQSSLPINKTNVPCYFYFNGFCNKGDRCFFLHGSDGKAPAGKSVKTTTVLTNVLPSGHKKSIGSEVASPVTEVHFNPSVMAPKAAMNLKLQPRENALQPAPISVLQESPSPQVAASQCEEAAVLKPDFSTPAEDFVQSGSQMSADESSQEQLDDCFEPEERWESSPGFDVLVDGSLEDLGHLDDNEHPMALEREHNHLLGYGFEESIEYDPLYPDAEHLYELEMHDSSDFVDNVQVFDDVGEVPCHPHNRMYDTLLSQKRDLLPVNLTINKWRGTDLRDHLRNRRVIDGCPFIRSSKRHGSSCLLVQNHERPRRHGTHQPLRRRLKSVVGKNVAELFGDNGTLSNGINLHGWPRNSHSHISRPHHKGKRMSTKRLFASEARRKTVPRERRSTQSSTTFTGPKTLSQLKEEKKKAEEIGEYTGKAGHASSISKADFEGPKPLSEILKGKRIMEPANECDSGGGN</sequence>
<feature type="compositionally biased region" description="Basic and acidic residues" evidence="7">
    <location>
        <begin position="485"/>
        <end position="494"/>
    </location>
</feature>
<dbReference type="Pfam" id="PF15663">
    <property type="entry name" value="zf-CCCH_3"/>
    <property type="match status" value="1"/>
</dbReference>
<feature type="zinc finger region" description="C3H1-type" evidence="6">
    <location>
        <begin position="37"/>
        <end position="63"/>
    </location>
</feature>
<feature type="zinc finger region" description="C3H1-type" evidence="6">
    <location>
        <begin position="6"/>
        <end position="35"/>
    </location>
</feature>
<dbReference type="GO" id="GO:0008270">
    <property type="term" value="F:zinc ion binding"/>
    <property type="evidence" value="ECO:0007669"/>
    <property type="project" value="UniProtKB-KW"/>
</dbReference>
<dbReference type="PANTHER" id="PTHR15725">
    <property type="entry name" value="ZN-FINGER, C-X8-C-X5-C-X3-H TYPE-CONTAINING"/>
    <property type="match status" value="1"/>
</dbReference>
<evidence type="ECO:0000256" key="6">
    <source>
        <dbReference type="PROSITE-ProRule" id="PRU00723"/>
    </source>
</evidence>
<dbReference type="InterPro" id="IPR036855">
    <property type="entry name" value="Znf_CCCH_sf"/>
</dbReference>
<reference evidence="9" key="1">
    <citation type="submission" date="2018-02" db="EMBL/GenBank/DDBJ databases">
        <title>Rhizophora mucronata_Transcriptome.</title>
        <authorList>
            <person name="Meera S.P."/>
            <person name="Sreeshan A."/>
            <person name="Augustine A."/>
        </authorList>
    </citation>
    <scope>NUCLEOTIDE SEQUENCE</scope>
    <source>
        <tissue evidence="9">Leaf</tissue>
    </source>
</reference>
<evidence type="ECO:0000256" key="7">
    <source>
        <dbReference type="SAM" id="MobiDB-lite"/>
    </source>
</evidence>